<dbReference type="EMBL" id="MN738820">
    <property type="protein sequence ID" value="QHT37713.1"/>
    <property type="molecule type" value="Genomic_DNA"/>
</dbReference>
<name>A0A6C0FAS2_9ZZZZ</name>
<evidence type="ECO:0000313" key="1">
    <source>
        <dbReference type="EMBL" id="QHT37713.1"/>
    </source>
</evidence>
<proteinExistence type="predicted"/>
<dbReference type="AlphaFoldDB" id="A0A6C0FAS2"/>
<organism evidence="1">
    <name type="scientific">viral metagenome</name>
    <dbReference type="NCBI Taxonomy" id="1070528"/>
    <lineage>
        <taxon>unclassified sequences</taxon>
        <taxon>metagenomes</taxon>
        <taxon>organismal metagenomes</taxon>
    </lineage>
</organism>
<sequence length="33" mass="3865">MSSIKKSCEKNTTGITQMYRLIFNNFLLINNKL</sequence>
<reference evidence="1" key="1">
    <citation type="journal article" date="2020" name="Nature">
        <title>Giant virus diversity and host interactions through global metagenomics.</title>
        <authorList>
            <person name="Schulz F."/>
            <person name="Roux S."/>
            <person name="Paez-Espino D."/>
            <person name="Jungbluth S."/>
            <person name="Walsh D.A."/>
            <person name="Denef V.J."/>
            <person name="McMahon K.D."/>
            <person name="Konstantinidis K.T."/>
            <person name="Eloe-Fadrosh E.A."/>
            <person name="Kyrpides N.C."/>
            <person name="Woyke T."/>
        </authorList>
    </citation>
    <scope>NUCLEOTIDE SEQUENCE</scope>
    <source>
        <strain evidence="1">GVMAG-S-ERX556049-19</strain>
    </source>
</reference>
<accession>A0A6C0FAS2</accession>
<protein>
    <submittedName>
        <fullName evidence="1">Uncharacterized protein</fullName>
    </submittedName>
</protein>